<keyword evidence="2" id="KW-1185">Reference proteome</keyword>
<organism evidence="1 2">
    <name type="scientific">Streptomyces thinghirensis</name>
    <dbReference type="NCBI Taxonomy" id="551547"/>
    <lineage>
        <taxon>Bacteria</taxon>
        <taxon>Bacillati</taxon>
        <taxon>Actinomycetota</taxon>
        <taxon>Actinomycetes</taxon>
        <taxon>Kitasatosporales</taxon>
        <taxon>Streptomycetaceae</taxon>
        <taxon>Streptomyces</taxon>
    </lineage>
</organism>
<accession>A0ABP9SYG6</accession>
<gene>
    <name evidence="1" type="ORF">GCM10023323_18730</name>
</gene>
<reference evidence="2" key="1">
    <citation type="journal article" date="2019" name="Int. J. Syst. Evol. Microbiol.">
        <title>The Global Catalogue of Microorganisms (GCM) 10K type strain sequencing project: providing services to taxonomists for standard genome sequencing and annotation.</title>
        <authorList>
            <consortium name="The Broad Institute Genomics Platform"/>
            <consortium name="The Broad Institute Genome Sequencing Center for Infectious Disease"/>
            <person name="Wu L."/>
            <person name="Ma J."/>
        </authorList>
    </citation>
    <scope>NUCLEOTIDE SEQUENCE [LARGE SCALE GENOMIC DNA]</scope>
    <source>
        <strain evidence="2">JCM 18306</strain>
    </source>
</reference>
<name>A0ABP9SYG6_9ACTN</name>
<evidence type="ECO:0000313" key="2">
    <source>
        <dbReference type="Proteomes" id="UP001499878"/>
    </source>
</evidence>
<proteinExistence type="predicted"/>
<evidence type="ECO:0000313" key="1">
    <source>
        <dbReference type="EMBL" id="GAA5206591.1"/>
    </source>
</evidence>
<dbReference type="EMBL" id="BAABJR010000004">
    <property type="protein sequence ID" value="GAA5206591.1"/>
    <property type="molecule type" value="Genomic_DNA"/>
</dbReference>
<comment type="caution">
    <text evidence="1">The sequence shown here is derived from an EMBL/GenBank/DDBJ whole genome shotgun (WGS) entry which is preliminary data.</text>
</comment>
<protein>
    <submittedName>
        <fullName evidence="1">Uncharacterized protein</fullName>
    </submittedName>
</protein>
<sequence length="63" mass="6614">MAGILCHDRWGRGPGGGAAAELPVGPPSLCPFGHLPLPRGLLTPPERGVTFGFVSIRSRRAPR</sequence>
<dbReference type="Proteomes" id="UP001499878">
    <property type="component" value="Unassembled WGS sequence"/>
</dbReference>